<evidence type="ECO:0000313" key="2">
    <source>
        <dbReference type="Proteomes" id="UP000297555"/>
    </source>
</evidence>
<dbReference type="AlphaFoldDB" id="A0A4Y8VMR9"/>
<dbReference type="Proteomes" id="UP000297555">
    <property type="component" value="Unassembled WGS sequence"/>
</dbReference>
<proteinExistence type="predicted"/>
<comment type="caution">
    <text evidence="1">The sequence shown here is derived from an EMBL/GenBank/DDBJ whole genome shotgun (WGS) entry which is preliminary data.</text>
</comment>
<evidence type="ECO:0000313" key="1">
    <source>
        <dbReference type="EMBL" id="TFH81815.1"/>
    </source>
</evidence>
<accession>A0A4Y8VMR9</accession>
<organism evidence="1 2">
    <name type="scientific">Pseudomonas kribbensis</name>
    <dbReference type="NCBI Taxonomy" id="1628086"/>
    <lineage>
        <taxon>Bacteria</taxon>
        <taxon>Pseudomonadati</taxon>
        <taxon>Pseudomonadota</taxon>
        <taxon>Gammaproteobacteria</taxon>
        <taxon>Pseudomonadales</taxon>
        <taxon>Pseudomonadaceae</taxon>
        <taxon>Pseudomonas</taxon>
    </lineage>
</organism>
<sequence>MSIYVNFPDPEKTIIDAFFSSEPDPNYWPNAGTVESDDPRWAVFYYAQPEFIQGFLPTPT</sequence>
<dbReference type="EMBL" id="SPDQ01000011">
    <property type="protein sequence ID" value="TFH81815.1"/>
    <property type="molecule type" value="Genomic_DNA"/>
</dbReference>
<gene>
    <name evidence="1" type="ORF">E4J90_09565</name>
</gene>
<name>A0A4Y8VMR9_9PSED</name>
<dbReference type="RefSeq" id="WP_134826139.1">
    <property type="nucleotide sequence ID" value="NZ_SPDQ01000011.1"/>
</dbReference>
<protein>
    <submittedName>
        <fullName evidence="1">Uncharacterized protein</fullName>
    </submittedName>
</protein>
<dbReference type="OrthoDB" id="6477550at2"/>
<reference evidence="1 2" key="1">
    <citation type="submission" date="2019-03" db="EMBL/GenBank/DDBJ databases">
        <title>Draft genome sequence of humic substances-degrading Pseudomonas kribbensis CHA-19 from forest soil.</title>
        <authorList>
            <person name="Kim D."/>
        </authorList>
    </citation>
    <scope>NUCLEOTIDE SEQUENCE [LARGE SCALE GENOMIC DNA]</scope>
    <source>
        <strain evidence="1 2">CHA-19</strain>
    </source>
</reference>